<proteinExistence type="inferred from homology"/>
<feature type="transmembrane region" description="Helical" evidence="6">
    <location>
        <begin position="48"/>
        <end position="71"/>
    </location>
</feature>
<evidence type="ECO:0000313" key="8">
    <source>
        <dbReference type="Proteomes" id="UP000005631"/>
    </source>
</evidence>
<organism evidence="7 8">
    <name type="scientific">Owenweeksia hongkongensis (strain DSM 17368 / CIP 108786 / JCM 12287 / NRRL B-23963 / UST20020801)</name>
    <dbReference type="NCBI Taxonomy" id="926562"/>
    <lineage>
        <taxon>Bacteria</taxon>
        <taxon>Pseudomonadati</taxon>
        <taxon>Bacteroidota</taxon>
        <taxon>Flavobacteriia</taxon>
        <taxon>Flavobacteriales</taxon>
        <taxon>Owenweeksiaceae</taxon>
        <taxon>Owenweeksia</taxon>
    </lineage>
</organism>
<feature type="transmembrane region" description="Helical" evidence="6">
    <location>
        <begin position="190"/>
        <end position="207"/>
    </location>
</feature>
<accession>G8R3B2</accession>
<comment type="subcellular location">
    <subcellularLocation>
        <location evidence="1">Membrane</location>
        <topology evidence="1">Multi-pass membrane protein</topology>
    </subcellularLocation>
</comment>
<protein>
    <submittedName>
        <fullName evidence="7">Membrane protein TerC, possibly involved in tellurium resistance</fullName>
    </submittedName>
</protein>
<dbReference type="AlphaFoldDB" id="G8R3B2"/>
<gene>
    <name evidence="7" type="ordered locus">Oweho_0922</name>
</gene>
<dbReference type="PANTHER" id="PTHR30238">
    <property type="entry name" value="MEMBRANE BOUND PREDICTED REDOX MODULATOR"/>
    <property type="match status" value="1"/>
</dbReference>
<feature type="transmembrane region" description="Helical" evidence="6">
    <location>
        <begin position="131"/>
        <end position="154"/>
    </location>
</feature>
<feature type="transmembrane region" description="Helical" evidence="6">
    <location>
        <begin position="160"/>
        <end position="178"/>
    </location>
</feature>
<dbReference type="HOGENOM" id="CLU_064910_0_0_10"/>
<dbReference type="InterPro" id="IPR005496">
    <property type="entry name" value="Integral_membrane_TerC"/>
</dbReference>
<evidence type="ECO:0000256" key="3">
    <source>
        <dbReference type="ARBA" id="ARBA00022692"/>
    </source>
</evidence>
<reference evidence="7 8" key="1">
    <citation type="journal article" date="2012" name="Stand. Genomic Sci.">
        <title>Genome sequence of the orange-pigmented seawater bacterium Owenweeksia hongkongensis type strain (UST20020801(T)).</title>
        <authorList>
            <person name="Riedel T."/>
            <person name="Held B."/>
            <person name="Nolan M."/>
            <person name="Lucas S."/>
            <person name="Lapidus A."/>
            <person name="Tice H."/>
            <person name="Del Rio T.G."/>
            <person name="Cheng J.F."/>
            <person name="Han C."/>
            <person name="Tapia R."/>
            <person name="Goodwin L.A."/>
            <person name="Pitluck S."/>
            <person name="Liolios K."/>
            <person name="Mavromatis K."/>
            <person name="Pagani I."/>
            <person name="Ivanova N."/>
            <person name="Mikhailova N."/>
            <person name="Pati A."/>
            <person name="Chen A."/>
            <person name="Palaniappan K."/>
            <person name="Rohde M."/>
            <person name="Tindall B.J."/>
            <person name="Detter J.C."/>
            <person name="Goker M."/>
            <person name="Woyke T."/>
            <person name="Bristow J."/>
            <person name="Eisen J.A."/>
            <person name="Markowitz V."/>
            <person name="Hugenholtz P."/>
            <person name="Klenk H.P."/>
            <person name="Kyrpides N.C."/>
        </authorList>
    </citation>
    <scope>NUCLEOTIDE SEQUENCE</scope>
    <source>
        <strain evidence="8">DSM 17368 / JCM 12287 / NRRL B-23963</strain>
    </source>
</reference>
<keyword evidence="8" id="KW-1185">Reference proteome</keyword>
<dbReference type="EMBL" id="CP003156">
    <property type="protein sequence ID" value="AEV31933.1"/>
    <property type="molecule type" value="Genomic_DNA"/>
</dbReference>
<name>G8R3B2_OWEHD</name>
<dbReference type="Pfam" id="PF03741">
    <property type="entry name" value="TerC"/>
    <property type="match status" value="1"/>
</dbReference>
<dbReference type="eggNOG" id="COG0861">
    <property type="taxonomic scope" value="Bacteria"/>
</dbReference>
<feature type="transmembrane region" description="Helical" evidence="6">
    <location>
        <begin position="77"/>
        <end position="100"/>
    </location>
</feature>
<evidence type="ECO:0000256" key="1">
    <source>
        <dbReference type="ARBA" id="ARBA00004141"/>
    </source>
</evidence>
<evidence type="ECO:0000313" key="7">
    <source>
        <dbReference type="EMBL" id="AEV31933.1"/>
    </source>
</evidence>
<feature type="transmembrane region" description="Helical" evidence="6">
    <location>
        <begin position="12"/>
        <end position="36"/>
    </location>
</feature>
<evidence type="ECO:0000256" key="6">
    <source>
        <dbReference type="SAM" id="Phobius"/>
    </source>
</evidence>
<evidence type="ECO:0000256" key="2">
    <source>
        <dbReference type="ARBA" id="ARBA00007511"/>
    </source>
</evidence>
<feature type="transmembrane region" description="Helical" evidence="6">
    <location>
        <begin position="219"/>
        <end position="237"/>
    </location>
</feature>
<dbReference type="KEGG" id="oho:Oweho_0922"/>
<keyword evidence="4 6" id="KW-1133">Transmembrane helix</keyword>
<sequence length="249" mass="27465">MDFEIFLQSEAWIALLTLSLLEVVLGIDNIIFISLLTNKLPEERRKTARTAGIGLALILRVIMLLGITWIIGFTQPIFEIFGFVATGRDLVLLVGGLFLIGKSTSEIHHKIDGGGKEEDAKSMKKQAQKSFVSIIIQIGLLDIVFSFDSILTAIGMTEELLIMILAVVISLIVMLIFAGRIAAFIERYPTLQILALAFLILIGFVLIADGLHQHISKGYIYFAVAFSLATEVVNINMRKKSKPSTNIDT</sequence>
<keyword evidence="3 6" id="KW-0812">Transmembrane</keyword>
<dbReference type="GO" id="GO:0016020">
    <property type="term" value="C:membrane"/>
    <property type="evidence" value="ECO:0007669"/>
    <property type="project" value="UniProtKB-SubCell"/>
</dbReference>
<comment type="similarity">
    <text evidence="2">Belongs to the TerC family.</text>
</comment>
<dbReference type="OrthoDB" id="9805314at2"/>
<keyword evidence="5 6" id="KW-0472">Membrane</keyword>
<evidence type="ECO:0000256" key="4">
    <source>
        <dbReference type="ARBA" id="ARBA00022989"/>
    </source>
</evidence>
<dbReference type="STRING" id="926562.Oweho_0922"/>
<dbReference type="Proteomes" id="UP000005631">
    <property type="component" value="Chromosome"/>
</dbReference>
<evidence type="ECO:0000256" key="5">
    <source>
        <dbReference type="ARBA" id="ARBA00023136"/>
    </source>
</evidence>
<dbReference type="PANTHER" id="PTHR30238:SF4">
    <property type="entry name" value="SLL1022 PROTEIN"/>
    <property type="match status" value="1"/>
</dbReference>
<dbReference type="RefSeq" id="WP_014201294.1">
    <property type="nucleotide sequence ID" value="NC_016599.1"/>
</dbReference>